<evidence type="ECO:0000256" key="5">
    <source>
        <dbReference type="ARBA" id="ARBA00023293"/>
    </source>
</evidence>
<evidence type="ECO:0000313" key="7">
    <source>
        <dbReference type="EMBL" id="KAK5982229.1"/>
    </source>
</evidence>
<dbReference type="GO" id="GO:0005524">
    <property type="term" value="F:ATP binding"/>
    <property type="evidence" value="ECO:0007669"/>
    <property type="project" value="InterPro"/>
</dbReference>
<dbReference type="SUPFAM" id="SSF56112">
    <property type="entry name" value="Protein kinase-like (PK-like)"/>
    <property type="match status" value="1"/>
</dbReference>
<evidence type="ECO:0000256" key="1">
    <source>
        <dbReference type="ARBA" id="ARBA00001436"/>
    </source>
</evidence>
<dbReference type="Pfam" id="PF00069">
    <property type="entry name" value="Pkinase"/>
    <property type="match status" value="1"/>
</dbReference>
<keyword evidence="8" id="KW-1185">Reference proteome</keyword>
<dbReference type="GO" id="GO:0004672">
    <property type="term" value="F:protein kinase activity"/>
    <property type="evidence" value="ECO:0007669"/>
    <property type="project" value="InterPro"/>
</dbReference>
<keyword evidence="7" id="KW-0808">Transferase</keyword>
<dbReference type="InterPro" id="IPR011009">
    <property type="entry name" value="Kinase-like_dom_sf"/>
</dbReference>
<evidence type="ECO:0000313" key="8">
    <source>
        <dbReference type="Proteomes" id="UP001331761"/>
    </source>
</evidence>
<comment type="caution">
    <text evidence="7">The sequence shown here is derived from an EMBL/GenBank/DDBJ whole genome shotgun (WGS) entry which is preliminary data.</text>
</comment>
<dbReference type="EC" id="4.6.1.2" evidence="2"/>
<evidence type="ECO:0000256" key="2">
    <source>
        <dbReference type="ARBA" id="ARBA00012202"/>
    </source>
</evidence>
<protein>
    <recommendedName>
        <fullName evidence="2">guanylate cyclase</fullName>
        <ecNumber evidence="2">4.6.1.2</ecNumber>
    </recommendedName>
</protein>
<dbReference type="PROSITE" id="PS50011">
    <property type="entry name" value="PROTEIN_KINASE_DOM"/>
    <property type="match status" value="1"/>
</dbReference>
<evidence type="ECO:0000259" key="6">
    <source>
        <dbReference type="PROSITE" id="PS50011"/>
    </source>
</evidence>
<dbReference type="EMBL" id="WIXE01005384">
    <property type="protein sequence ID" value="KAK5982229.1"/>
    <property type="molecule type" value="Genomic_DNA"/>
</dbReference>
<accession>A0AAN8IPP0</accession>
<feature type="domain" description="Protein kinase" evidence="6">
    <location>
        <begin position="1"/>
        <end position="160"/>
    </location>
</feature>
<dbReference type="GO" id="GO:0004016">
    <property type="term" value="F:adenylate cyclase activity"/>
    <property type="evidence" value="ECO:0007669"/>
    <property type="project" value="TreeGrafter"/>
</dbReference>
<dbReference type="AlphaFoldDB" id="A0AAN8IPP0"/>
<dbReference type="GO" id="GO:0007168">
    <property type="term" value="P:receptor guanylyl cyclase signaling pathway"/>
    <property type="evidence" value="ECO:0007669"/>
    <property type="project" value="TreeGrafter"/>
</dbReference>
<reference evidence="7 8" key="1">
    <citation type="submission" date="2019-10" db="EMBL/GenBank/DDBJ databases">
        <title>Assembly and Annotation for the nematode Trichostrongylus colubriformis.</title>
        <authorList>
            <person name="Martin J."/>
        </authorList>
    </citation>
    <scope>NUCLEOTIDE SEQUENCE [LARGE SCALE GENOMIC DNA]</scope>
    <source>
        <strain evidence="7">G859</strain>
        <tissue evidence="7">Whole worm</tissue>
    </source>
</reference>
<comment type="catalytic activity">
    <reaction evidence="1">
        <text>GTP = 3',5'-cyclic GMP + diphosphate</text>
        <dbReference type="Rhea" id="RHEA:13665"/>
        <dbReference type="ChEBI" id="CHEBI:33019"/>
        <dbReference type="ChEBI" id="CHEBI:37565"/>
        <dbReference type="ChEBI" id="CHEBI:57746"/>
        <dbReference type="EC" id="4.6.1.2"/>
    </reaction>
</comment>
<sequence length="160" mass="18442">GLQFLHSTPILHHGLLCLQNCLVDSNWTVKLTNFGTEGIISEKLYHNEIKFIINEGEEEIDRIADRKYVQQAPEIIRELVTRKTLPPGSQAADIYSLGMVIYQILYRVHPFHERGKSIAKLMEMISMSNEDDQLIRPTFPSSQGSESYNLQVGTFFFFFF</sequence>
<gene>
    <name evidence="7" type="ORF">GCK32_011270</name>
</gene>
<dbReference type="PANTHER" id="PTHR11920:SF503">
    <property type="entry name" value="RECEPTOR-TYPE GUANYLATE CYCLASE GCY-9"/>
    <property type="match status" value="1"/>
</dbReference>
<dbReference type="GO" id="GO:0001653">
    <property type="term" value="F:peptide receptor activity"/>
    <property type="evidence" value="ECO:0007669"/>
    <property type="project" value="TreeGrafter"/>
</dbReference>
<feature type="non-terminal residue" evidence="7">
    <location>
        <position position="1"/>
    </location>
</feature>
<proteinExistence type="predicted"/>
<dbReference type="Gene3D" id="1.10.510.10">
    <property type="entry name" value="Transferase(Phosphotransferase) domain 1"/>
    <property type="match status" value="1"/>
</dbReference>
<dbReference type="InterPro" id="IPR000719">
    <property type="entry name" value="Prot_kinase_dom"/>
</dbReference>
<keyword evidence="5" id="KW-0141">cGMP biosynthesis</keyword>
<evidence type="ECO:0000256" key="4">
    <source>
        <dbReference type="ARBA" id="ARBA00023239"/>
    </source>
</evidence>
<dbReference type="GO" id="GO:0004383">
    <property type="term" value="F:guanylate cyclase activity"/>
    <property type="evidence" value="ECO:0007669"/>
    <property type="project" value="UniProtKB-EC"/>
</dbReference>
<keyword evidence="4" id="KW-0456">Lyase</keyword>
<keyword evidence="3" id="KW-0547">Nucleotide-binding</keyword>
<dbReference type="InterPro" id="IPR050401">
    <property type="entry name" value="Cyclic_nucleotide_synthase"/>
</dbReference>
<dbReference type="Proteomes" id="UP001331761">
    <property type="component" value="Unassembled WGS sequence"/>
</dbReference>
<organism evidence="7 8">
    <name type="scientific">Trichostrongylus colubriformis</name>
    <name type="common">Black scour worm</name>
    <dbReference type="NCBI Taxonomy" id="6319"/>
    <lineage>
        <taxon>Eukaryota</taxon>
        <taxon>Metazoa</taxon>
        <taxon>Ecdysozoa</taxon>
        <taxon>Nematoda</taxon>
        <taxon>Chromadorea</taxon>
        <taxon>Rhabditida</taxon>
        <taxon>Rhabditina</taxon>
        <taxon>Rhabditomorpha</taxon>
        <taxon>Strongyloidea</taxon>
        <taxon>Trichostrongylidae</taxon>
        <taxon>Trichostrongylus</taxon>
    </lineage>
</organism>
<evidence type="ECO:0000256" key="3">
    <source>
        <dbReference type="ARBA" id="ARBA00022741"/>
    </source>
</evidence>
<name>A0AAN8IPP0_TRICO</name>
<keyword evidence="7" id="KW-0418">Kinase</keyword>
<dbReference type="GO" id="GO:0005886">
    <property type="term" value="C:plasma membrane"/>
    <property type="evidence" value="ECO:0007669"/>
    <property type="project" value="TreeGrafter"/>
</dbReference>
<dbReference type="PANTHER" id="PTHR11920">
    <property type="entry name" value="GUANYLYL CYCLASE"/>
    <property type="match status" value="1"/>
</dbReference>